<protein>
    <submittedName>
        <fullName evidence="1">Uncharacterized protein</fullName>
    </submittedName>
</protein>
<comment type="caution">
    <text evidence="1">The sequence shown here is derived from an EMBL/GenBank/DDBJ whole genome shotgun (WGS) entry which is preliminary data.</text>
</comment>
<dbReference type="Proteomes" id="UP000770661">
    <property type="component" value="Unassembled WGS sequence"/>
</dbReference>
<gene>
    <name evidence="1" type="ORF">GWK47_002281</name>
</gene>
<evidence type="ECO:0000313" key="1">
    <source>
        <dbReference type="EMBL" id="KAG0711481.1"/>
    </source>
</evidence>
<accession>A0A8J5CF30</accession>
<reference evidence="1" key="1">
    <citation type="submission" date="2020-07" db="EMBL/GenBank/DDBJ databases">
        <title>The High-quality genome of the commercially important snow crab, Chionoecetes opilio.</title>
        <authorList>
            <person name="Jeong J.-H."/>
            <person name="Ryu S."/>
        </authorList>
    </citation>
    <scope>NUCLEOTIDE SEQUENCE</scope>
    <source>
        <strain evidence="1">MADBK_172401_WGS</strain>
        <tissue evidence="1">Digestive gland</tissue>
    </source>
</reference>
<dbReference type="EMBL" id="JACEEZ010023272">
    <property type="protein sequence ID" value="KAG0711481.1"/>
    <property type="molecule type" value="Genomic_DNA"/>
</dbReference>
<keyword evidence="2" id="KW-1185">Reference proteome</keyword>
<evidence type="ECO:0000313" key="2">
    <source>
        <dbReference type="Proteomes" id="UP000770661"/>
    </source>
</evidence>
<proteinExistence type="predicted"/>
<dbReference type="AlphaFoldDB" id="A0A8J5CF30"/>
<dbReference type="OrthoDB" id="6753017at2759"/>
<organism evidence="1 2">
    <name type="scientific">Chionoecetes opilio</name>
    <name type="common">Atlantic snow crab</name>
    <name type="synonym">Cancer opilio</name>
    <dbReference type="NCBI Taxonomy" id="41210"/>
    <lineage>
        <taxon>Eukaryota</taxon>
        <taxon>Metazoa</taxon>
        <taxon>Ecdysozoa</taxon>
        <taxon>Arthropoda</taxon>
        <taxon>Crustacea</taxon>
        <taxon>Multicrustacea</taxon>
        <taxon>Malacostraca</taxon>
        <taxon>Eumalacostraca</taxon>
        <taxon>Eucarida</taxon>
        <taxon>Decapoda</taxon>
        <taxon>Pleocyemata</taxon>
        <taxon>Brachyura</taxon>
        <taxon>Eubrachyura</taxon>
        <taxon>Majoidea</taxon>
        <taxon>Majidae</taxon>
        <taxon>Chionoecetes</taxon>
    </lineage>
</organism>
<sequence>MAEFCSIPTCGKQITSDRAEVHDKGLEGLLRASIEREDGLQSVFERKRSQLPVPVHGKCRREYIRPCSITSYKRKREEEPLDSDWGTSSSKLRSRTRVFNTKEDCLYCAKTVIDYNVETKIPRNRRVRAHDAMTKATLQSVIEKSWRSPGEGGDALTSRTQGPTVSRMTIKKIYYKGHHQHTLPHSGEPEFRLFPFAHENRGPGQRRSDSEKTRALDIRPPSLDMSTLMRMTTVRQIREGLDGPESAWGLKKVENLQRHPTASLSP</sequence>
<name>A0A8J5CF30_CHIOP</name>